<dbReference type="SMART" id="SM00558">
    <property type="entry name" value="JmjC"/>
    <property type="match status" value="1"/>
</dbReference>
<dbReference type="PROSITE" id="PS51184">
    <property type="entry name" value="JMJC"/>
    <property type="match status" value="1"/>
</dbReference>
<dbReference type="AlphaFoldDB" id="A0A7S2E6A9"/>
<dbReference type="InterPro" id="IPR003347">
    <property type="entry name" value="JmjC_dom"/>
</dbReference>
<dbReference type="PANTHER" id="PTHR12461">
    <property type="entry name" value="HYPOXIA-INDUCIBLE FACTOR 1 ALPHA INHIBITOR-RELATED"/>
    <property type="match status" value="1"/>
</dbReference>
<organism evidence="2">
    <name type="scientific">Ditylum brightwellii</name>
    <dbReference type="NCBI Taxonomy" id="49249"/>
    <lineage>
        <taxon>Eukaryota</taxon>
        <taxon>Sar</taxon>
        <taxon>Stramenopiles</taxon>
        <taxon>Ochrophyta</taxon>
        <taxon>Bacillariophyta</taxon>
        <taxon>Mediophyceae</taxon>
        <taxon>Lithodesmiophycidae</taxon>
        <taxon>Lithodesmiales</taxon>
        <taxon>Lithodesmiaceae</taxon>
        <taxon>Ditylum</taxon>
    </lineage>
</organism>
<gene>
    <name evidence="2" type="ORF">DBRI1063_LOCUS3851</name>
</gene>
<dbReference type="SUPFAM" id="SSF51197">
    <property type="entry name" value="Clavaminate synthase-like"/>
    <property type="match status" value="1"/>
</dbReference>
<evidence type="ECO:0000313" key="2">
    <source>
        <dbReference type="EMBL" id="CAD9317443.1"/>
    </source>
</evidence>
<dbReference type="Gene3D" id="2.60.120.650">
    <property type="entry name" value="Cupin"/>
    <property type="match status" value="1"/>
</dbReference>
<dbReference type="InterPro" id="IPR041667">
    <property type="entry name" value="Cupin_8"/>
</dbReference>
<name>A0A7S2E6A9_9STRA</name>
<evidence type="ECO:0000259" key="1">
    <source>
        <dbReference type="PROSITE" id="PS51184"/>
    </source>
</evidence>
<dbReference type="EMBL" id="HBGN01005981">
    <property type="protein sequence ID" value="CAD9317443.1"/>
    <property type="molecule type" value="Transcribed_RNA"/>
</dbReference>
<dbReference type="Pfam" id="PF13621">
    <property type="entry name" value="Cupin_8"/>
    <property type="match status" value="1"/>
</dbReference>
<proteinExistence type="predicted"/>
<reference evidence="2" key="1">
    <citation type="submission" date="2021-01" db="EMBL/GenBank/DDBJ databases">
        <authorList>
            <person name="Corre E."/>
            <person name="Pelletier E."/>
            <person name="Niang G."/>
            <person name="Scheremetjew M."/>
            <person name="Finn R."/>
            <person name="Kale V."/>
            <person name="Holt S."/>
            <person name="Cochrane G."/>
            <person name="Meng A."/>
            <person name="Brown T."/>
            <person name="Cohen L."/>
        </authorList>
    </citation>
    <scope>NUCLEOTIDE SEQUENCE</scope>
    <source>
        <strain evidence="2">Pop2</strain>
    </source>
</reference>
<sequence>MVTLHQNGSWPTSYHREAYWCFAVTACIGCAHNGDFFRGLQLLDTAVILGLPRRQISAFFDYVENHATNSSMYAHWLSCKWRFGKMEDYSQRSVARDRLVRDGLSRPISFPMEECDFSSLSQREFQDMYVAYSKALVIRNFASSWPAIKKWCDLDFWVKEHGHRTVPIELGSMMKKGGMKEQLMTMRKFISSYLASSSDNGCWTLDSIQKDTTKDKIAYLAQHQLFEQMTDLLNDIDASPSFCGESGPVHINTWIGTGGTRTPLHFDSYDNLFVQLVGCKYVRIYNSDQSEKLYVMRKKDSPYGLQGNMSALDCENEDFEKYPLARTSEFVEVLMFPGDCLFIPSRAWHYVRGLSTSISVNFWW</sequence>
<dbReference type="PANTHER" id="PTHR12461:SF105">
    <property type="entry name" value="HYPOXIA-INDUCIBLE FACTOR 1-ALPHA INHIBITOR"/>
    <property type="match status" value="1"/>
</dbReference>
<protein>
    <recommendedName>
        <fullName evidence="1">JmjC domain-containing protein</fullName>
    </recommendedName>
</protein>
<accession>A0A7S2E6A9</accession>
<feature type="domain" description="JmjC" evidence="1">
    <location>
        <begin position="218"/>
        <end position="364"/>
    </location>
</feature>